<feature type="transmembrane region" description="Helical" evidence="1">
    <location>
        <begin position="12"/>
        <end position="31"/>
    </location>
</feature>
<dbReference type="InterPro" id="IPR025711">
    <property type="entry name" value="PepSY"/>
</dbReference>
<evidence type="ECO:0000313" key="4">
    <source>
        <dbReference type="EMBL" id="UUF08655.1"/>
    </source>
</evidence>
<gene>
    <name evidence="3" type="ORF">J0J69_12830</name>
    <name evidence="4" type="ORF">J0J70_01115</name>
</gene>
<dbReference type="AlphaFoldDB" id="A0A9Q9CHC2"/>
<dbReference type="EMBL" id="CP071250">
    <property type="protein sequence ID" value="UUF08655.1"/>
    <property type="molecule type" value="Genomic_DNA"/>
</dbReference>
<dbReference type="Proteomes" id="UP001058072">
    <property type="component" value="Chromosome"/>
</dbReference>
<evidence type="ECO:0000313" key="3">
    <source>
        <dbReference type="EMBL" id="UUF05898.1"/>
    </source>
</evidence>
<sequence length="158" mass="18191">MNKKNKWLKRSVLLIIVILCSGLILLASYVLQYNKTLMTYQKSLANLPEVSEVLEIAEYSGQEQYYVAKVLLTSNKEYYYFIKDNTVDFSYPVEELMTPEQAAQKALSLIGQGIVKHYYLGIYDEKPVYEVLVSLGDEEHYIIIDAKTGDVLLQFDIK</sequence>
<dbReference type="EMBL" id="CP071249">
    <property type="protein sequence ID" value="UUF05898.1"/>
    <property type="molecule type" value="Genomic_DNA"/>
</dbReference>
<dbReference type="Gene3D" id="3.10.450.40">
    <property type="match status" value="1"/>
</dbReference>
<keyword evidence="1" id="KW-0812">Transmembrane</keyword>
<dbReference type="Pfam" id="PF03413">
    <property type="entry name" value="PepSY"/>
    <property type="match status" value="1"/>
</dbReference>
<reference evidence="4 5" key="1">
    <citation type="submission" date="2021-03" db="EMBL/GenBank/DDBJ databases">
        <title>Comparative Genomics and Metabolomics in the genus Turicibacter.</title>
        <authorList>
            <person name="Maki J."/>
            <person name="Looft T."/>
        </authorList>
    </citation>
    <scope>NUCLEOTIDE SEQUENCE</scope>
    <source>
        <strain evidence="4">ISU324</strain>
        <strain evidence="3 5">MMM721</strain>
    </source>
</reference>
<protein>
    <submittedName>
        <fullName evidence="4">PepSY domain-containing protein</fullName>
    </submittedName>
</protein>
<evidence type="ECO:0000313" key="6">
    <source>
        <dbReference type="Proteomes" id="UP001058072"/>
    </source>
</evidence>
<keyword evidence="5" id="KW-1185">Reference proteome</keyword>
<evidence type="ECO:0000256" key="1">
    <source>
        <dbReference type="SAM" id="Phobius"/>
    </source>
</evidence>
<proteinExistence type="predicted"/>
<evidence type="ECO:0000313" key="5">
    <source>
        <dbReference type="Proteomes" id="UP001058016"/>
    </source>
</evidence>
<dbReference type="RefSeq" id="WP_212724377.1">
    <property type="nucleotide sequence ID" value="NZ_CP071249.1"/>
</dbReference>
<keyword evidence="1" id="KW-1133">Transmembrane helix</keyword>
<feature type="domain" description="PepSY" evidence="2">
    <location>
        <begin position="97"/>
        <end position="152"/>
    </location>
</feature>
<organism evidence="4 6">
    <name type="scientific">Turicibacter bilis</name>
    <dbReference type="NCBI Taxonomy" id="2735723"/>
    <lineage>
        <taxon>Bacteria</taxon>
        <taxon>Bacillati</taxon>
        <taxon>Bacillota</taxon>
        <taxon>Erysipelotrichia</taxon>
        <taxon>Erysipelotrichales</taxon>
        <taxon>Turicibacteraceae</taxon>
        <taxon>Turicibacter</taxon>
    </lineage>
</organism>
<keyword evidence="1" id="KW-0472">Membrane</keyword>
<accession>A0A9Q9CHC2</accession>
<evidence type="ECO:0000259" key="2">
    <source>
        <dbReference type="Pfam" id="PF03413"/>
    </source>
</evidence>
<dbReference type="Proteomes" id="UP001058016">
    <property type="component" value="Chromosome"/>
</dbReference>
<name>A0A9Q9CHC2_9FIRM</name>